<evidence type="ECO:0000256" key="1">
    <source>
        <dbReference type="SAM" id="SignalP"/>
    </source>
</evidence>
<dbReference type="AlphaFoldDB" id="A0A1X2G3D0"/>
<dbReference type="Proteomes" id="UP000242146">
    <property type="component" value="Unassembled WGS sequence"/>
</dbReference>
<dbReference type="EMBL" id="MCGT01000053">
    <property type="protein sequence ID" value="ORX43692.1"/>
    <property type="molecule type" value="Genomic_DNA"/>
</dbReference>
<keyword evidence="1" id="KW-0732">Signal</keyword>
<accession>A0A1X2G3D0</accession>
<protein>
    <submittedName>
        <fullName evidence="2">Uncharacterized protein</fullName>
    </submittedName>
</protein>
<organism evidence="2 3">
    <name type="scientific">Hesseltinella vesiculosa</name>
    <dbReference type="NCBI Taxonomy" id="101127"/>
    <lineage>
        <taxon>Eukaryota</taxon>
        <taxon>Fungi</taxon>
        <taxon>Fungi incertae sedis</taxon>
        <taxon>Mucoromycota</taxon>
        <taxon>Mucoromycotina</taxon>
        <taxon>Mucoromycetes</taxon>
        <taxon>Mucorales</taxon>
        <taxon>Cunninghamellaceae</taxon>
        <taxon>Hesseltinella</taxon>
    </lineage>
</organism>
<comment type="caution">
    <text evidence="2">The sequence shown here is derived from an EMBL/GenBank/DDBJ whole genome shotgun (WGS) entry which is preliminary data.</text>
</comment>
<sequence>MLAFNLSSLAIFSLAFLSSIQALPVGQAPLQGSLFADSHSKHELHAPSTTQLATTVQEKSLKNASIDVLQFTSLVSSHIMIEHLDNAISVLSRKLATQIQEAVQLTSRTLAVHPAPLAASWVSDQVDIRLLHGQLQGAVGSFVQDQLPQLWNRHSTSPVLNPQPLRDAMSATLIEFCPPSAHHQQRPVISYQCLADHTVAFLTTMDDFMKKHLQHTLASLVQQDIPTLLTMANHHVDAILQHFNHYLLPPHSQLSINFQSLHDQIQDWSSPDNINQVLDAISLNEKSSDSFITSITQYAIQSKTDA</sequence>
<keyword evidence="3" id="KW-1185">Reference proteome</keyword>
<reference evidence="2 3" key="1">
    <citation type="submission" date="2016-07" db="EMBL/GenBank/DDBJ databases">
        <title>Pervasive Adenine N6-methylation of Active Genes in Fungi.</title>
        <authorList>
            <consortium name="DOE Joint Genome Institute"/>
            <person name="Mondo S.J."/>
            <person name="Dannebaum R.O."/>
            <person name="Kuo R.C."/>
            <person name="Labutti K."/>
            <person name="Haridas S."/>
            <person name="Kuo A."/>
            <person name="Salamov A."/>
            <person name="Ahrendt S.R."/>
            <person name="Lipzen A."/>
            <person name="Sullivan W."/>
            <person name="Andreopoulos W.B."/>
            <person name="Clum A."/>
            <person name="Lindquist E."/>
            <person name="Daum C."/>
            <person name="Ramamoorthy G.K."/>
            <person name="Gryganskyi A."/>
            <person name="Culley D."/>
            <person name="Magnuson J.K."/>
            <person name="James T.Y."/>
            <person name="O'Malley M.A."/>
            <person name="Stajich J.E."/>
            <person name="Spatafora J.W."/>
            <person name="Visel A."/>
            <person name="Grigoriev I.V."/>
        </authorList>
    </citation>
    <scope>NUCLEOTIDE SEQUENCE [LARGE SCALE GENOMIC DNA]</scope>
    <source>
        <strain evidence="2 3">NRRL 3301</strain>
    </source>
</reference>
<evidence type="ECO:0000313" key="3">
    <source>
        <dbReference type="Proteomes" id="UP000242146"/>
    </source>
</evidence>
<dbReference type="OrthoDB" id="2287593at2759"/>
<evidence type="ECO:0000313" key="2">
    <source>
        <dbReference type="EMBL" id="ORX43692.1"/>
    </source>
</evidence>
<proteinExistence type="predicted"/>
<feature type="signal peptide" evidence="1">
    <location>
        <begin position="1"/>
        <end position="22"/>
    </location>
</feature>
<feature type="chain" id="PRO_5013276149" evidence="1">
    <location>
        <begin position="23"/>
        <end position="306"/>
    </location>
</feature>
<gene>
    <name evidence="2" type="ORF">DM01DRAFT_1340650</name>
</gene>
<name>A0A1X2G3D0_9FUNG</name>